<dbReference type="GO" id="GO:0008171">
    <property type="term" value="F:O-methyltransferase activity"/>
    <property type="evidence" value="ECO:0007669"/>
    <property type="project" value="InterPro"/>
</dbReference>
<dbReference type="AlphaFoldDB" id="A0A5C1I650"/>
<feature type="domain" description="O-methyltransferase C-terminal" evidence="5">
    <location>
        <begin position="119"/>
        <end position="328"/>
    </location>
</feature>
<dbReference type="OrthoDB" id="9766840at2"/>
<dbReference type="Pfam" id="PF08100">
    <property type="entry name" value="Dimerisation"/>
    <property type="match status" value="1"/>
</dbReference>
<dbReference type="Gene3D" id="1.10.10.10">
    <property type="entry name" value="Winged helix-like DNA-binding domain superfamily/Winged helix DNA-binding domain"/>
    <property type="match status" value="1"/>
</dbReference>
<evidence type="ECO:0000313" key="7">
    <source>
        <dbReference type="EMBL" id="QEM13403.1"/>
    </source>
</evidence>
<keyword evidence="8" id="KW-1185">Reference proteome</keyword>
<keyword evidence="3" id="KW-0949">S-adenosyl-L-methionine</keyword>
<feature type="active site" description="Proton acceptor" evidence="4">
    <location>
        <position position="255"/>
    </location>
</feature>
<dbReference type="SUPFAM" id="SSF53335">
    <property type="entry name" value="S-adenosyl-L-methionine-dependent methyltransferases"/>
    <property type="match status" value="1"/>
</dbReference>
<dbReference type="GO" id="GO:0046983">
    <property type="term" value="F:protein dimerization activity"/>
    <property type="evidence" value="ECO:0007669"/>
    <property type="project" value="InterPro"/>
</dbReference>
<evidence type="ECO:0000259" key="6">
    <source>
        <dbReference type="Pfam" id="PF08100"/>
    </source>
</evidence>
<dbReference type="EMBL" id="CP043450">
    <property type="protein sequence ID" value="QEM13403.1"/>
    <property type="molecule type" value="Genomic_DNA"/>
</dbReference>
<dbReference type="PROSITE" id="PS51683">
    <property type="entry name" value="SAM_OMT_II"/>
    <property type="match status" value="1"/>
</dbReference>
<feature type="domain" description="O-methyltransferase dimerisation" evidence="6">
    <location>
        <begin position="17"/>
        <end position="96"/>
    </location>
</feature>
<evidence type="ECO:0000259" key="5">
    <source>
        <dbReference type="Pfam" id="PF00891"/>
    </source>
</evidence>
<reference evidence="7" key="1">
    <citation type="submission" date="2019-08" db="EMBL/GenBank/DDBJ databases">
        <title>Comparative genome analysis confer to the adaptation heavy metal polluted environment.</title>
        <authorList>
            <person name="Li Y."/>
        </authorList>
    </citation>
    <scope>NUCLEOTIDE SEQUENCE [LARGE SCALE GENOMIC DNA]</scope>
    <source>
        <strain evidence="7">P1</strain>
    </source>
</reference>
<name>A0A5C1I650_9SPHI</name>
<dbReference type="Gene3D" id="3.40.50.150">
    <property type="entry name" value="Vaccinia Virus protein VP39"/>
    <property type="match status" value="1"/>
</dbReference>
<dbReference type="InterPro" id="IPR001077">
    <property type="entry name" value="COMT_C"/>
</dbReference>
<sequence length="346" mass="38154">MEQQPNQPSPENIMKIGTGFWASKILLTAVSFQLFTTLAQKKSMTAKNVKDLLGLKCTDRNVYDFMDALTAFGFLKREGILDAATYSNTIDTDTFLDKNKPSYIGGILEMANNRLYTFWGSLGEGLLTGLPQNEAKRSEDFFGLIYQDPEKLKEFTGAMSGIQMGNFMAFAQKFDFSQYKTLIDVGGSAGLLSIMVAKHNEHMHCTTFDLPPVEPVASASIQKFGLEDRVNTASGDFFSMPIPSADVVVMGNILHDWDEENKIALMRKAYDALPAGGAFVAIENVIDNERKQNVFGLMMSLNMLIETGTGFDYTFADFNKWANIAGFKSTTLLPLTGPSSAAIAYK</sequence>
<dbReference type="Proteomes" id="UP000251402">
    <property type="component" value="Chromosome"/>
</dbReference>
<protein>
    <submittedName>
        <fullName evidence="7">Methyltransferase</fullName>
    </submittedName>
</protein>
<evidence type="ECO:0000256" key="1">
    <source>
        <dbReference type="ARBA" id="ARBA00022603"/>
    </source>
</evidence>
<accession>A0A5C1I650</accession>
<organism evidence="7 8">
    <name type="scientific">Mucilaginibacter rubeus</name>
    <dbReference type="NCBI Taxonomy" id="2027860"/>
    <lineage>
        <taxon>Bacteria</taxon>
        <taxon>Pseudomonadati</taxon>
        <taxon>Bacteroidota</taxon>
        <taxon>Sphingobacteriia</taxon>
        <taxon>Sphingobacteriales</taxon>
        <taxon>Sphingobacteriaceae</taxon>
        <taxon>Mucilaginibacter</taxon>
    </lineage>
</organism>
<dbReference type="InterPro" id="IPR036388">
    <property type="entry name" value="WH-like_DNA-bd_sf"/>
</dbReference>
<dbReference type="InterPro" id="IPR012967">
    <property type="entry name" value="COMT_dimerisation"/>
</dbReference>
<proteinExistence type="predicted"/>
<gene>
    <name evidence="7" type="ORF">DEO27_026465</name>
</gene>
<dbReference type="Pfam" id="PF00891">
    <property type="entry name" value="Methyltransf_2"/>
    <property type="match status" value="1"/>
</dbReference>
<evidence type="ECO:0000256" key="3">
    <source>
        <dbReference type="ARBA" id="ARBA00022691"/>
    </source>
</evidence>
<evidence type="ECO:0000256" key="2">
    <source>
        <dbReference type="ARBA" id="ARBA00022679"/>
    </source>
</evidence>
<keyword evidence="1 7" id="KW-0489">Methyltransferase</keyword>
<evidence type="ECO:0000256" key="4">
    <source>
        <dbReference type="PIRSR" id="PIRSR005739-1"/>
    </source>
</evidence>
<dbReference type="PIRSF" id="PIRSF005739">
    <property type="entry name" value="O-mtase"/>
    <property type="match status" value="1"/>
</dbReference>
<evidence type="ECO:0000313" key="8">
    <source>
        <dbReference type="Proteomes" id="UP000251402"/>
    </source>
</evidence>
<dbReference type="InterPro" id="IPR029063">
    <property type="entry name" value="SAM-dependent_MTases_sf"/>
</dbReference>
<dbReference type="InterPro" id="IPR016461">
    <property type="entry name" value="COMT-like"/>
</dbReference>
<dbReference type="KEGG" id="mrub:DEO27_026465"/>
<dbReference type="GO" id="GO:0032259">
    <property type="term" value="P:methylation"/>
    <property type="evidence" value="ECO:0007669"/>
    <property type="project" value="UniProtKB-KW"/>
</dbReference>
<dbReference type="RefSeq" id="WP_112574601.1">
    <property type="nucleotide sequence ID" value="NZ_CP043450.1"/>
</dbReference>
<keyword evidence="2" id="KW-0808">Transferase</keyword>
<dbReference type="PANTHER" id="PTHR11746">
    <property type="entry name" value="O-METHYLTRANSFERASE"/>
    <property type="match status" value="1"/>
</dbReference>